<comment type="caution">
    <text evidence="2">The sequence shown here is derived from an EMBL/GenBank/DDBJ whole genome shotgun (WGS) entry which is preliminary data.</text>
</comment>
<evidence type="ECO:0000313" key="2">
    <source>
        <dbReference type="EMBL" id="PRY68096.1"/>
    </source>
</evidence>
<dbReference type="InterPro" id="IPR006059">
    <property type="entry name" value="SBP"/>
</dbReference>
<dbReference type="AlphaFoldDB" id="A0A2T0VD64"/>
<keyword evidence="1" id="KW-0732">Signal</keyword>
<dbReference type="Pfam" id="PF01547">
    <property type="entry name" value="SBP_bac_1"/>
    <property type="match status" value="1"/>
</dbReference>
<dbReference type="PANTHER" id="PTHR43649">
    <property type="entry name" value="ARABINOSE-BINDING PROTEIN-RELATED"/>
    <property type="match status" value="1"/>
</dbReference>
<evidence type="ECO:0000313" key="3">
    <source>
        <dbReference type="Proteomes" id="UP000237983"/>
    </source>
</evidence>
<reference evidence="2 3" key="1">
    <citation type="submission" date="2018-03" db="EMBL/GenBank/DDBJ databases">
        <title>Genomic Encyclopedia of Type Strains, Phase III (KMG-III): the genomes of soil and plant-associated and newly described type strains.</title>
        <authorList>
            <person name="Whitman W."/>
        </authorList>
    </citation>
    <scope>NUCLEOTIDE SEQUENCE [LARGE SCALE GENOMIC DNA]</scope>
    <source>
        <strain evidence="2 3">CGMCC 1.12484</strain>
    </source>
</reference>
<dbReference type="PANTHER" id="PTHR43649:SF14">
    <property type="entry name" value="BLR3389 PROTEIN"/>
    <property type="match status" value="1"/>
</dbReference>
<protein>
    <submittedName>
        <fullName evidence="2">Multiple sugar transport system substrate-binding protein</fullName>
    </submittedName>
</protein>
<dbReference type="EMBL" id="PVTL01000005">
    <property type="protein sequence ID" value="PRY68096.1"/>
    <property type="molecule type" value="Genomic_DNA"/>
</dbReference>
<sequence length="450" mass="48087">MKSPLLATLGLVAGSALILTGCSSGSGTASAGGDDSCTNTIVNEDAAQVTVWAWYPAFEAVVDNFNNTHDDVQVCWTNAGQGNDEYTKFSTAIESGSGAPDVIQLESEVLASFTIRDALVDLTEYGANDVKANFTEGSWQDASSGDAVYAIPVDGGPMGMLYRQDLFEAAGITTVPTTWDEFAVAAQQLKDSGSGGVLANFPTNGRAFNQALFAQTGSVPFVYDATKPTDISIEVNDDGSKKVLSYWNDLVTKDLVTTDDAFTADYNTSLVDGTYAVYLAAAWGPGYLQGLSDADPDAVWRAAPLPQWDATNPVQVNWGGSTFAVTEQAEDKANAATVAKDIFGTDEAWKIGVEQSALFPSYLPMLESEYFANLEYPFFGGQQINKEVFLDAAAGYEGATFSPFQNYAYDQLTEELYAMVQGEKDGDQALDDLQDSLTTYATEQGFTVSD</sequence>
<dbReference type="InterPro" id="IPR050490">
    <property type="entry name" value="Bact_solute-bd_prot1"/>
</dbReference>
<evidence type="ECO:0000256" key="1">
    <source>
        <dbReference type="SAM" id="SignalP"/>
    </source>
</evidence>
<organism evidence="2 3">
    <name type="scientific">Glaciihabitans tibetensis</name>
    <dbReference type="NCBI Taxonomy" id="1266600"/>
    <lineage>
        <taxon>Bacteria</taxon>
        <taxon>Bacillati</taxon>
        <taxon>Actinomycetota</taxon>
        <taxon>Actinomycetes</taxon>
        <taxon>Micrococcales</taxon>
        <taxon>Microbacteriaceae</taxon>
        <taxon>Glaciihabitans</taxon>
    </lineage>
</organism>
<keyword evidence="2" id="KW-0762">Sugar transport</keyword>
<proteinExistence type="predicted"/>
<dbReference type="SUPFAM" id="SSF53850">
    <property type="entry name" value="Periplasmic binding protein-like II"/>
    <property type="match status" value="1"/>
</dbReference>
<feature type="chain" id="PRO_5015541861" evidence="1">
    <location>
        <begin position="32"/>
        <end position="450"/>
    </location>
</feature>
<dbReference type="PROSITE" id="PS51257">
    <property type="entry name" value="PROKAR_LIPOPROTEIN"/>
    <property type="match status" value="1"/>
</dbReference>
<keyword evidence="2" id="KW-0813">Transport</keyword>
<gene>
    <name evidence="2" type="ORF">B0I08_105261</name>
</gene>
<accession>A0A2T0VD64</accession>
<dbReference type="RefSeq" id="WP_106212789.1">
    <property type="nucleotide sequence ID" value="NZ_PVTL01000005.1"/>
</dbReference>
<dbReference type="Proteomes" id="UP000237983">
    <property type="component" value="Unassembled WGS sequence"/>
</dbReference>
<dbReference type="Gene3D" id="3.40.190.10">
    <property type="entry name" value="Periplasmic binding protein-like II"/>
    <property type="match status" value="1"/>
</dbReference>
<feature type="signal peptide" evidence="1">
    <location>
        <begin position="1"/>
        <end position="31"/>
    </location>
</feature>
<dbReference type="OrthoDB" id="2515046at2"/>
<name>A0A2T0VD64_9MICO</name>
<keyword evidence="3" id="KW-1185">Reference proteome</keyword>